<dbReference type="AlphaFoldDB" id="A0AAN6DZQ2"/>
<evidence type="ECO:0000256" key="1">
    <source>
        <dbReference type="SAM" id="MobiDB-lite"/>
    </source>
</evidence>
<feature type="region of interest" description="Disordered" evidence="1">
    <location>
        <begin position="201"/>
        <end position="262"/>
    </location>
</feature>
<gene>
    <name evidence="3" type="ORF">EDD36DRAFT_208855</name>
</gene>
<protein>
    <submittedName>
        <fullName evidence="3">Uncharacterized protein</fullName>
    </submittedName>
</protein>
<accession>A0AAN6DZQ2</accession>
<dbReference type="EMBL" id="MU404353">
    <property type="protein sequence ID" value="KAI1613850.1"/>
    <property type="molecule type" value="Genomic_DNA"/>
</dbReference>
<feature type="region of interest" description="Disordered" evidence="1">
    <location>
        <begin position="100"/>
        <end position="135"/>
    </location>
</feature>
<keyword evidence="4" id="KW-1185">Reference proteome</keyword>
<sequence length="262" mass="28435">MASTKSAIPLFIFLAILLLLLPCAAVQYIWYPRLRRRQIQGKSRFETTDFSTSIELQNMRPPPPAVPALPARSTTRARPLPLVFRGVDGKFIVGATGTAQPAMTAGDEGQTVATSDKQSRKSKSGTSKSKVQTTITNEGHVRTTITYNGQVVVQKTTTNEEASARDVPTGVKSGPQDSVQPVGLQHASFAEAKPFFLQPAPAPKRKQKTSTTVLDVPKQKPSLEAAPRVKSHVAKPEEAVFFEPEDGDVGYDTEAQVPRGWI</sequence>
<dbReference type="Proteomes" id="UP001203852">
    <property type="component" value="Unassembled WGS sequence"/>
</dbReference>
<keyword evidence="2" id="KW-0732">Signal</keyword>
<organism evidence="3 4">
    <name type="scientific">Exophiala viscosa</name>
    <dbReference type="NCBI Taxonomy" id="2486360"/>
    <lineage>
        <taxon>Eukaryota</taxon>
        <taxon>Fungi</taxon>
        <taxon>Dikarya</taxon>
        <taxon>Ascomycota</taxon>
        <taxon>Pezizomycotina</taxon>
        <taxon>Eurotiomycetes</taxon>
        <taxon>Chaetothyriomycetidae</taxon>
        <taxon>Chaetothyriales</taxon>
        <taxon>Herpotrichiellaceae</taxon>
        <taxon>Exophiala</taxon>
    </lineage>
</organism>
<proteinExistence type="predicted"/>
<feature type="chain" id="PRO_5042987155" evidence="2">
    <location>
        <begin position="26"/>
        <end position="262"/>
    </location>
</feature>
<feature type="signal peptide" evidence="2">
    <location>
        <begin position="1"/>
        <end position="25"/>
    </location>
</feature>
<name>A0AAN6DZQ2_9EURO</name>
<reference evidence="3" key="1">
    <citation type="journal article" date="2022" name="bioRxiv">
        <title>Deciphering the potential niche of two novel black yeast fungi from a biological soil crust based on their genomes, phenotypes, and melanin regulation.</title>
        <authorList>
            <consortium name="DOE Joint Genome Institute"/>
            <person name="Carr E.C."/>
            <person name="Barton Q."/>
            <person name="Grambo S."/>
            <person name="Sullivan M."/>
            <person name="Renfro C.M."/>
            <person name="Kuo A."/>
            <person name="Pangilinan J."/>
            <person name="Lipzen A."/>
            <person name="Keymanesh K."/>
            <person name="Savage E."/>
            <person name="Barry K."/>
            <person name="Grigoriev I.V."/>
            <person name="Riekhof W.R."/>
            <person name="Harris S.S."/>
        </authorList>
    </citation>
    <scope>NUCLEOTIDE SEQUENCE</scope>
    <source>
        <strain evidence="3">JF 03-4F</strain>
    </source>
</reference>
<evidence type="ECO:0000313" key="4">
    <source>
        <dbReference type="Proteomes" id="UP001203852"/>
    </source>
</evidence>
<comment type="caution">
    <text evidence="3">The sequence shown here is derived from an EMBL/GenBank/DDBJ whole genome shotgun (WGS) entry which is preliminary data.</text>
</comment>
<evidence type="ECO:0000313" key="3">
    <source>
        <dbReference type="EMBL" id="KAI1613850.1"/>
    </source>
</evidence>
<evidence type="ECO:0000256" key="2">
    <source>
        <dbReference type="SAM" id="SignalP"/>
    </source>
</evidence>
<feature type="region of interest" description="Disordered" evidence="1">
    <location>
        <begin position="159"/>
        <end position="178"/>
    </location>
</feature>